<reference evidence="9 10" key="1">
    <citation type="submission" date="2024-04" db="EMBL/GenBank/DDBJ databases">
        <title>Luteolibacter sp. isolated from soil.</title>
        <authorList>
            <person name="An J."/>
        </authorList>
    </citation>
    <scope>NUCLEOTIDE SEQUENCE [LARGE SCALE GENOMIC DNA]</scope>
    <source>
        <strain evidence="9 10">Y139</strain>
    </source>
</reference>
<evidence type="ECO:0000256" key="6">
    <source>
        <dbReference type="ARBA" id="ARBA00023136"/>
    </source>
</evidence>
<evidence type="ECO:0000259" key="8">
    <source>
        <dbReference type="Pfam" id="PF00999"/>
    </source>
</evidence>
<gene>
    <name evidence="9" type="ORF">WKV53_25615</name>
</gene>
<feature type="transmembrane region" description="Helical" evidence="7">
    <location>
        <begin position="274"/>
        <end position="292"/>
    </location>
</feature>
<evidence type="ECO:0000313" key="9">
    <source>
        <dbReference type="EMBL" id="MEK7953920.1"/>
    </source>
</evidence>
<evidence type="ECO:0000256" key="2">
    <source>
        <dbReference type="ARBA" id="ARBA00022448"/>
    </source>
</evidence>
<sequence>MKRTTIFYLLVLLIVGSGILGVIHLGAHLPGPTHSEATLAAEAARTVATPAPVAPATAPTSAFSAMLASLGTNLNDPLSHLFIQLLVIIAASRVVGGIFTRFGQPAVVGEMVAGILLGPSLLGWVSPEMFQFVFPATSLGTLKLLSQIGVCLFMFTVGMELDVRQVRNKAHTAVVVSHASIVAPYFLGVGLAYFLYSSLAQPGTNFTAFALFIGISMSITAFPVLARILQERGMTQTYLGNTAVTCAAVDDVTAWSALAFVVAVAKSTSVTGSAMNLALVLIFIVAMIWVLRPMLPRIFGREELARPEPSKRTLALVICTVLAAAMCTEVVGIHALFGSFLAGAIMPDIAGFRHKLAVRVENFSTVLLLPLFFAFTGLRTQIGLLNDLNGWLICLAIVGVATVGKLGGTALTARFTGMNWRDSLQLGALMNTRGLMELIALNIGYDLGILSPRIFAMLVIMALVTTAMTGPLLTFFQRMKVREEAPDRLVRP</sequence>
<name>A0ABU9B1M8_9BACT</name>
<dbReference type="InterPro" id="IPR038770">
    <property type="entry name" value="Na+/solute_symporter_sf"/>
</dbReference>
<evidence type="ECO:0000256" key="5">
    <source>
        <dbReference type="ARBA" id="ARBA00023065"/>
    </source>
</evidence>
<feature type="transmembrane region" description="Helical" evidence="7">
    <location>
        <begin position="454"/>
        <end position="476"/>
    </location>
</feature>
<dbReference type="InterPro" id="IPR050794">
    <property type="entry name" value="CPA2_transporter"/>
</dbReference>
<feature type="transmembrane region" description="Helical" evidence="7">
    <location>
        <begin position="208"/>
        <end position="226"/>
    </location>
</feature>
<dbReference type="Gene3D" id="1.20.1530.20">
    <property type="match status" value="1"/>
</dbReference>
<keyword evidence="6 7" id="KW-0472">Membrane</keyword>
<feature type="domain" description="Cation/H+ exchanger transmembrane" evidence="8">
    <location>
        <begin position="93"/>
        <end position="475"/>
    </location>
</feature>
<comment type="subcellular location">
    <subcellularLocation>
        <location evidence="1">Membrane</location>
        <topology evidence="1">Multi-pass membrane protein</topology>
    </subcellularLocation>
</comment>
<feature type="transmembrane region" description="Helical" evidence="7">
    <location>
        <begin position="357"/>
        <end position="378"/>
    </location>
</feature>
<dbReference type="Proteomes" id="UP001371305">
    <property type="component" value="Unassembled WGS sequence"/>
</dbReference>
<dbReference type="Pfam" id="PF00999">
    <property type="entry name" value="Na_H_Exchanger"/>
    <property type="match status" value="1"/>
</dbReference>
<keyword evidence="10" id="KW-1185">Reference proteome</keyword>
<organism evidence="9 10">
    <name type="scientific">Luteolibacter soli</name>
    <dbReference type="NCBI Taxonomy" id="3135280"/>
    <lineage>
        <taxon>Bacteria</taxon>
        <taxon>Pseudomonadati</taxon>
        <taxon>Verrucomicrobiota</taxon>
        <taxon>Verrucomicrobiia</taxon>
        <taxon>Verrucomicrobiales</taxon>
        <taxon>Verrucomicrobiaceae</taxon>
        <taxon>Luteolibacter</taxon>
    </lineage>
</organism>
<accession>A0ABU9B1M8</accession>
<keyword evidence="3 7" id="KW-0812">Transmembrane</keyword>
<dbReference type="PANTHER" id="PTHR32468">
    <property type="entry name" value="CATION/H + ANTIPORTER"/>
    <property type="match status" value="1"/>
</dbReference>
<dbReference type="InterPro" id="IPR006153">
    <property type="entry name" value="Cation/H_exchanger_TM"/>
</dbReference>
<evidence type="ECO:0000256" key="3">
    <source>
        <dbReference type="ARBA" id="ARBA00022692"/>
    </source>
</evidence>
<evidence type="ECO:0000256" key="7">
    <source>
        <dbReference type="SAM" id="Phobius"/>
    </source>
</evidence>
<dbReference type="EMBL" id="JBBUKT010000014">
    <property type="protein sequence ID" value="MEK7953920.1"/>
    <property type="molecule type" value="Genomic_DNA"/>
</dbReference>
<keyword evidence="4 7" id="KW-1133">Transmembrane helix</keyword>
<feature type="transmembrane region" description="Helical" evidence="7">
    <location>
        <begin position="313"/>
        <end position="337"/>
    </location>
</feature>
<keyword evidence="2" id="KW-0813">Transport</keyword>
<proteinExistence type="predicted"/>
<feature type="transmembrane region" description="Helical" evidence="7">
    <location>
        <begin position="173"/>
        <end position="196"/>
    </location>
</feature>
<feature type="transmembrane region" description="Helical" evidence="7">
    <location>
        <begin position="81"/>
        <end position="99"/>
    </location>
</feature>
<feature type="transmembrane region" description="Helical" evidence="7">
    <location>
        <begin position="106"/>
        <end position="124"/>
    </location>
</feature>
<comment type="caution">
    <text evidence="9">The sequence shown here is derived from an EMBL/GenBank/DDBJ whole genome shotgun (WGS) entry which is preliminary data.</text>
</comment>
<evidence type="ECO:0000256" key="4">
    <source>
        <dbReference type="ARBA" id="ARBA00022989"/>
    </source>
</evidence>
<dbReference type="PANTHER" id="PTHR32468:SF0">
    <property type="entry name" value="K(+)_H(+) ANTIPORTER 1"/>
    <property type="match status" value="1"/>
</dbReference>
<keyword evidence="5" id="KW-0406">Ion transport</keyword>
<feature type="transmembrane region" description="Helical" evidence="7">
    <location>
        <begin position="7"/>
        <end position="27"/>
    </location>
</feature>
<dbReference type="RefSeq" id="WP_341407688.1">
    <property type="nucleotide sequence ID" value="NZ_JBBUKT010000014.1"/>
</dbReference>
<evidence type="ECO:0000256" key="1">
    <source>
        <dbReference type="ARBA" id="ARBA00004141"/>
    </source>
</evidence>
<feature type="transmembrane region" description="Helical" evidence="7">
    <location>
        <begin position="238"/>
        <end position="262"/>
    </location>
</feature>
<evidence type="ECO:0000313" key="10">
    <source>
        <dbReference type="Proteomes" id="UP001371305"/>
    </source>
</evidence>
<protein>
    <submittedName>
        <fullName evidence="9">Cation:proton antiporter</fullName>
    </submittedName>
</protein>
<feature type="transmembrane region" description="Helical" evidence="7">
    <location>
        <begin position="390"/>
        <end position="413"/>
    </location>
</feature>
<feature type="transmembrane region" description="Helical" evidence="7">
    <location>
        <begin position="144"/>
        <end position="161"/>
    </location>
</feature>